<protein>
    <submittedName>
        <fullName evidence="5">Uncharacterized protein</fullName>
    </submittedName>
</protein>
<dbReference type="InterPro" id="IPR039226">
    <property type="entry name" value="Ski3/TTC37"/>
</dbReference>
<evidence type="ECO:0000256" key="1">
    <source>
        <dbReference type="ARBA" id="ARBA00022737"/>
    </source>
</evidence>
<dbReference type="InterPro" id="IPR019734">
    <property type="entry name" value="TPR_rpt"/>
</dbReference>
<dbReference type="PANTHER" id="PTHR15704">
    <property type="entry name" value="SUPERKILLER 3 PROTEIN-RELATED"/>
    <property type="match status" value="1"/>
</dbReference>
<reference evidence="5 6" key="1">
    <citation type="journal article" date="2020" name="G3 (Bethesda)">
        <title>Improved Reference Genome for Cyclotella cryptica CCMP332, a Model for Cell Wall Morphogenesis, Salinity Adaptation, and Lipid Production in Diatoms (Bacillariophyta).</title>
        <authorList>
            <person name="Roberts W.R."/>
            <person name="Downey K.M."/>
            <person name="Ruck E.C."/>
            <person name="Traller J.C."/>
            <person name="Alverson A.J."/>
        </authorList>
    </citation>
    <scope>NUCLEOTIDE SEQUENCE [LARGE SCALE GENOMIC DNA]</scope>
    <source>
        <strain evidence="5 6">CCMP332</strain>
    </source>
</reference>
<evidence type="ECO:0000256" key="3">
    <source>
        <dbReference type="PROSITE-ProRule" id="PRU00339"/>
    </source>
</evidence>
<gene>
    <name evidence="5" type="ORF">HJC23_004316</name>
</gene>
<feature type="compositionally biased region" description="Polar residues" evidence="4">
    <location>
        <begin position="601"/>
        <end position="612"/>
    </location>
</feature>
<dbReference type="SUPFAM" id="SSF48452">
    <property type="entry name" value="TPR-like"/>
    <property type="match status" value="3"/>
</dbReference>
<dbReference type="InterPro" id="IPR011990">
    <property type="entry name" value="TPR-like_helical_dom_sf"/>
</dbReference>
<keyword evidence="2 3" id="KW-0802">TPR repeat</keyword>
<feature type="compositionally biased region" description="Polar residues" evidence="4">
    <location>
        <begin position="389"/>
        <end position="398"/>
    </location>
</feature>
<evidence type="ECO:0000256" key="2">
    <source>
        <dbReference type="ARBA" id="ARBA00022803"/>
    </source>
</evidence>
<accession>A0ABD3Q4X3</accession>
<name>A0ABD3Q4X3_9STRA</name>
<feature type="region of interest" description="Disordered" evidence="4">
    <location>
        <begin position="368"/>
        <end position="405"/>
    </location>
</feature>
<keyword evidence="6" id="KW-1185">Reference proteome</keyword>
<dbReference type="Proteomes" id="UP001516023">
    <property type="component" value="Unassembled WGS sequence"/>
</dbReference>
<dbReference type="EMBL" id="JABMIG020000076">
    <property type="protein sequence ID" value="KAL3794939.1"/>
    <property type="molecule type" value="Genomic_DNA"/>
</dbReference>
<dbReference type="PROSITE" id="PS50005">
    <property type="entry name" value="TPR"/>
    <property type="match status" value="1"/>
</dbReference>
<dbReference type="Gene3D" id="1.25.40.10">
    <property type="entry name" value="Tetratricopeptide repeat domain"/>
    <property type="match status" value="2"/>
</dbReference>
<dbReference type="SMART" id="SM00028">
    <property type="entry name" value="TPR"/>
    <property type="match status" value="7"/>
</dbReference>
<organism evidence="5 6">
    <name type="scientific">Cyclotella cryptica</name>
    <dbReference type="NCBI Taxonomy" id="29204"/>
    <lineage>
        <taxon>Eukaryota</taxon>
        <taxon>Sar</taxon>
        <taxon>Stramenopiles</taxon>
        <taxon>Ochrophyta</taxon>
        <taxon>Bacillariophyta</taxon>
        <taxon>Coscinodiscophyceae</taxon>
        <taxon>Thalassiosirophycidae</taxon>
        <taxon>Stephanodiscales</taxon>
        <taxon>Stephanodiscaceae</taxon>
        <taxon>Cyclotella</taxon>
    </lineage>
</organism>
<comment type="caution">
    <text evidence="5">The sequence shown here is derived from an EMBL/GenBank/DDBJ whole genome shotgun (WGS) entry which is preliminary data.</text>
</comment>
<dbReference type="PANTHER" id="PTHR15704:SF7">
    <property type="entry name" value="SUPERKILLER COMPLEX PROTEIN 3"/>
    <property type="match status" value="1"/>
</dbReference>
<sequence>MMSSSTPLNPKKLKDQLTSLRESIAILESSHQNTPSPPWAYFAGVALLLTTELASRGVHYALPQVADFSPNHLVSLLDAIHNTAGKPSIDEDTAYPPQLIAALHAASGMAAAACATSMATPASKSTGIDDSVKEACERSMKRCLDVSDGRFYVLLMFLSREDQCDSRDRILNDIAYSNYLYGASKFAVDQVPMWKRCLDCALSGGSGDGKENYRSYMNSQMILPLQNMMRIAQSKQNVKRVEELRVWLVCGYIGAIRERLGCNNVDETKEKSKGISKQSIEELVNNFFFRRCAALVELEGLEVRKLLDLAKETLDACSLPDAGADYESRLLYQYLEVQIQYLSEESKIWLEVQRQIRAMKNRLPEKEIKSGGLSTAKGGISSKDDKGASSVSSTTMNTADREKMEQETRRNVLLDAWSEWWDSPNRDVNNLSLLGLRDVFIVSSSSTTLSSSSDLLEDCHGALEHQVQRLLDMAISLQQRRNCAKKGKNVPPDTLLACWVALVSFVSPLMMDFFPTITQQHAEDEEKSIKDSLRRLLECTSQAIVSAAWMCEPLMKTCSFDNGNVATEQMEFRKVSQLLSIAHRCLSLCQNERSTKDRQTPETTTKTGSVFSSSDKNVEAEKAERLLLDCALVSTKIRADLVNVLSLNNDDEDTNELAVQSLTAVAHKAAISAISSKVGGEPKLDSLTSHSAQAKFGATYLQFMSAWSGSYLSPWPFCNLGQGRSIIRNARESLLDAGKLWGREAGVNVENIVIDIAEADLEGGTAGGFVRNAKNLYERTLKDISAPDVHLCISSNGIALLKAHCCIGLARIFLTNETAESAQYARDALDALHKMEVHEGNFGNRSLICLYAWDDISLYNLARSYHECSARQLVAEALIRSSRPEEARCHLFEAVKADPSNFDATFALAAFGLRTMIFNIDGNRNGSAVKNEAKNLLLKSAKIGKNKASPFALLGLFYELQGDVPRATGCHKKALAMDPSHPVSGRGLLRLVSIEEVKPFCEAATKRNSPVIGWAWRLLGQIRLWKDGDYSSAVICFQLALRCRDVQDPEKDILGAFYTDPKKPTVDADVGSVVPTGNCEAGETWSELASCYRQLGKWSGSYRAYDAAYTVSNGNLSPDSLVAWAQVELELGLYNEAVKRCDEALLSSRNVPQLQRLAHFVKGKAILAVARQNIQEGKYGSCLSHIKMGLELEGRSSCELKLLGDLYSLSEALPPYVFVEDSTFSSYEGFDNAISPEIRRKLSLLARGVTSYEKALELAKTEDFDEDQKNIPDSHLTASAAIDLGSILLAQARVIALALGDGSGEGTHTTMSDLVGRHDQLRQIMKKSTNAFLYAIDANPNEAHAWCGIGCSLAAIDPLKAQHSFARALQLDKSCVEAWSNTGVLFSDHNLREKGSEILDALTQAGDTPFMWICRGFLFEKSSDAWQDQASSREASLAKAADAYRAALQLCQHPSALLGLSLTCRRNDSGLLPDALYSMLATEASKAEGMLSVSIHQNISGDCNLLAGHVNNFMKMERCLDLVTSCFGEAIKDTLYRAKADAESLKAHLNSTTITDGTPESRSETTQFEIDCDSRLPFKAKRTSKLPTEAIDEVIAKVSYVGSIHTNACDVLQTHHNVDVNNARNRVYLNPDSGEEWLLFAKALAKELCTIEYGSNDDRPEDFSLALAAAKAAASRAYNILLESVVHASMISPTRSFDTHGTSVERSEMRVVSRVAPASIVSEAMSLVSWLNNLECLQRGEESANLCTTVSMQEAYLLDPINSLASNALGLSSC</sequence>
<feature type="region of interest" description="Disordered" evidence="4">
    <location>
        <begin position="593"/>
        <end position="612"/>
    </location>
</feature>
<feature type="repeat" description="TPR" evidence="3">
    <location>
        <begin position="948"/>
        <end position="981"/>
    </location>
</feature>
<proteinExistence type="predicted"/>
<evidence type="ECO:0000313" key="6">
    <source>
        <dbReference type="Proteomes" id="UP001516023"/>
    </source>
</evidence>
<evidence type="ECO:0000313" key="5">
    <source>
        <dbReference type="EMBL" id="KAL3794939.1"/>
    </source>
</evidence>
<evidence type="ECO:0000256" key="4">
    <source>
        <dbReference type="SAM" id="MobiDB-lite"/>
    </source>
</evidence>
<keyword evidence="1" id="KW-0677">Repeat</keyword>